<dbReference type="KEGG" id="dwu:DVJ83_15530"/>
<proteinExistence type="predicted"/>
<gene>
    <name evidence="1" type="ORF">DVJ83_15530</name>
</gene>
<protein>
    <submittedName>
        <fullName evidence="1">Uncharacterized protein</fullName>
    </submittedName>
</protein>
<evidence type="ECO:0000313" key="2">
    <source>
        <dbReference type="Proteomes" id="UP000253744"/>
    </source>
</evidence>
<organism evidence="1 2">
    <name type="scientific">Deinococcus wulumuqiensis</name>
    <dbReference type="NCBI Taxonomy" id="980427"/>
    <lineage>
        <taxon>Bacteria</taxon>
        <taxon>Thermotogati</taxon>
        <taxon>Deinococcota</taxon>
        <taxon>Deinococci</taxon>
        <taxon>Deinococcales</taxon>
        <taxon>Deinococcaceae</taxon>
        <taxon>Deinococcus</taxon>
    </lineage>
</organism>
<name>A0A345ILK7_9DEIO</name>
<sequence length="221" mass="24412">MIPSELNDRLGQLDARLSVETTGHEGFWGVLHTPHRTYDVAARVAGETTHLFHDQDLLMTLSRSVWYLNHDAFGVSALKGLQALIQTRGEALILHSALGLWTLPFRDDFSVEGRGPNFMPHTEDGRLSLIGYAPGATAQGITLYPATLLHIAQKHGHVEPYPQAPGWQPGPPQRAGHYFIVLDGKNEPELTTMRAVSLTQLSSSHPDTMQAVRHSFIRSPD</sequence>
<dbReference type="EMBL" id="CP031163">
    <property type="protein sequence ID" value="AXH00580.1"/>
    <property type="molecule type" value="Genomic_DNA"/>
</dbReference>
<evidence type="ECO:0000313" key="1">
    <source>
        <dbReference type="EMBL" id="AXH00580.1"/>
    </source>
</evidence>
<accession>A0A345ILK7</accession>
<dbReference type="Proteomes" id="UP000253744">
    <property type="component" value="Plasmid pDrdI"/>
</dbReference>
<reference evidence="1 2" key="1">
    <citation type="submission" date="2018-07" db="EMBL/GenBank/DDBJ databases">
        <title>Complete Genome and Methylome Analysis of Deinococcus wulumuqiensis NEB 479.</title>
        <authorList>
            <person name="Fomenkov A."/>
            <person name="Luyten Y."/>
            <person name="Vincze T."/>
            <person name="Anton B.P."/>
            <person name="Clark T."/>
            <person name="Roberts R.J."/>
            <person name="Morgan R.D."/>
        </authorList>
    </citation>
    <scope>NUCLEOTIDE SEQUENCE [LARGE SCALE GENOMIC DNA]</scope>
    <source>
        <strain evidence="1 2">NEB 479</strain>
        <plasmid evidence="2">Plasmid pdrdi</plasmid>
    </source>
</reference>
<dbReference type="RefSeq" id="WP_114673238.1">
    <property type="nucleotide sequence ID" value="NZ_CP031163.1"/>
</dbReference>
<geneLocation type="plasmid" evidence="2">
    <name>pdrdi</name>
</geneLocation>
<keyword evidence="1" id="KW-0614">Plasmid</keyword>
<dbReference type="AlphaFoldDB" id="A0A345ILK7"/>